<feature type="active site" description="Proton acceptor" evidence="10">
    <location>
        <position position="321"/>
    </location>
</feature>
<dbReference type="CDD" id="cd02439">
    <property type="entry name" value="DMB-PRT_CobT"/>
    <property type="match status" value="1"/>
</dbReference>
<evidence type="ECO:0000313" key="11">
    <source>
        <dbReference type="EMBL" id="SDN51596.1"/>
    </source>
</evidence>
<comment type="catalytic activity">
    <reaction evidence="9 10">
        <text>5,6-dimethylbenzimidazole + nicotinate beta-D-ribonucleotide = alpha-ribazole 5'-phosphate + nicotinate + H(+)</text>
        <dbReference type="Rhea" id="RHEA:11196"/>
        <dbReference type="ChEBI" id="CHEBI:15378"/>
        <dbReference type="ChEBI" id="CHEBI:15890"/>
        <dbReference type="ChEBI" id="CHEBI:32544"/>
        <dbReference type="ChEBI" id="CHEBI:57502"/>
        <dbReference type="ChEBI" id="CHEBI:57918"/>
        <dbReference type="EC" id="2.4.2.21"/>
    </reaction>
</comment>
<dbReference type="InterPro" id="IPR023195">
    <property type="entry name" value="Nict_dMeBzImd_PRibTrfase_N"/>
</dbReference>
<dbReference type="EMBL" id="FNIN01000002">
    <property type="protein sequence ID" value="SDN51596.1"/>
    <property type="molecule type" value="Genomic_DNA"/>
</dbReference>
<evidence type="ECO:0000256" key="2">
    <source>
        <dbReference type="ARBA" id="ARBA00007110"/>
    </source>
</evidence>
<dbReference type="InterPro" id="IPR003200">
    <property type="entry name" value="Nict_dMeBzImd_PRibTrfase"/>
</dbReference>
<evidence type="ECO:0000313" key="12">
    <source>
        <dbReference type="Proteomes" id="UP000199602"/>
    </source>
</evidence>
<dbReference type="AlphaFoldDB" id="A0A1H0C192"/>
<keyword evidence="5 10" id="KW-0169">Cobalamin biosynthesis</keyword>
<dbReference type="FunFam" id="3.40.50.10210:FF:000001">
    <property type="entry name" value="Nicotinate-nucleotide--dimethylbenzimidazole phosphoribosyltransferase"/>
    <property type="match status" value="1"/>
</dbReference>
<evidence type="ECO:0000256" key="1">
    <source>
        <dbReference type="ARBA" id="ARBA00005049"/>
    </source>
</evidence>
<evidence type="ECO:0000256" key="5">
    <source>
        <dbReference type="ARBA" id="ARBA00022573"/>
    </source>
</evidence>
<dbReference type="PANTHER" id="PTHR43463:SF1">
    <property type="entry name" value="NICOTINATE-NUCLEOTIDE--DIMETHYLBENZIMIDAZOLE PHOSPHORIBOSYLTRANSFERASE"/>
    <property type="match status" value="1"/>
</dbReference>
<keyword evidence="6 10" id="KW-0328">Glycosyltransferase</keyword>
<dbReference type="UniPathway" id="UPA00061">
    <property type="reaction ID" value="UER00516"/>
</dbReference>
<name>A0A1H0C192_9BACT</name>
<dbReference type="EC" id="2.4.2.21" evidence="3 10"/>
<dbReference type="NCBIfam" id="TIGR03160">
    <property type="entry name" value="cobT_DBIPRT"/>
    <property type="match status" value="1"/>
</dbReference>
<evidence type="ECO:0000256" key="10">
    <source>
        <dbReference type="HAMAP-Rule" id="MF_00230"/>
    </source>
</evidence>
<dbReference type="Proteomes" id="UP000199602">
    <property type="component" value="Unassembled WGS sequence"/>
</dbReference>
<dbReference type="GO" id="GO:0008939">
    <property type="term" value="F:nicotinate-nucleotide-dimethylbenzimidazole phosphoribosyltransferase activity"/>
    <property type="evidence" value="ECO:0007669"/>
    <property type="project" value="UniProtKB-UniRule"/>
</dbReference>
<keyword evidence="12" id="KW-1185">Reference proteome</keyword>
<accession>A0A1H0C192</accession>
<dbReference type="HAMAP" id="MF_00230">
    <property type="entry name" value="CobT"/>
    <property type="match status" value="1"/>
</dbReference>
<proteinExistence type="inferred from homology"/>
<comment type="function">
    <text evidence="10">Catalyzes the synthesis of alpha-ribazole-5'-phosphate from nicotinate mononucleotide (NAMN) and 5,6-dimethylbenzimidazole (DMB).</text>
</comment>
<dbReference type="InterPro" id="IPR017846">
    <property type="entry name" value="Nict_dMeBzImd_PRibTrfase_bact"/>
</dbReference>
<dbReference type="PANTHER" id="PTHR43463">
    <property type="entry name" value="NICOTINATE-NUCLEOTIDE--DIMETHYLBENZIMIDAZOLE PHOSPHORIBOSYLTRANSFERASE"/>
    <property type="match status" value="1"/>
</dbReference>
<keyword evidence="7 10" id="KW-0808">Transferase</keyword>
<organism evidence="11 12">
    <name type="scientific">Desulfonauticus submarinus</name>
    <dbReference type="NCBI Taxonomy" id="206665"/>
    <lineage>
        <taxon>Bacteria</taxon>
        <taxon>Pseudomonadati</taxon>
        <taxon>Thermodesulfobacteriota</taxon>
        <taxon>Desulfovibrionia</taxon>
        <taxon>Desulfovibrionales</taxon>
        <taxon>Desulfonauticaceae</taxon>
        <taxon>Desulfonauticus</taxon>
    </lineage>
</organism>
<evidence type="ECO:0000256" key="6">
    <source>
        <dbReference type="ARBA" id="ARBA00022676"/>
    </source>
</evidence>
<dbReference type="Gene3D" id="3.40.50.10210">
    <property type="match status" value="1"/>
</dbReference>
<sequence>MEEKLFNLLKNIKPVDLSLKEKAYEHLDNLTKPPRSLGKLEEIAARVFAIQEGKVEPYPARIYTCAGDHGVVQEGVSPYPQEVTRQMVLNFLNEGAAINVLCKTSQVDLKVVDVGVKGEPFPQHKNLIQQKIRSGTGNIAIEKAMRKEECLKAIFLGIELASNAQKQGIKSLGTGEMGIGNTTSSTALYCAFLNLSPEETTGAGAGLDNQAIQHKIQIIKKALNLHSKTIKTQDPLEILSSLGGLEIACLTGLILGAALYKMPIVIDGFISTAAFVCAYKLEPKIKDYAFFSHLSAEKAHKQILEKVGAFPLLHLDMRLGEGTGAALALFLLQAAANIFNNMATFEQAGVASGK</sequence>
<dbReference type="RefSeq" id="WP_234970948.1">
    <property type="nucleotide sequence ID" value="NZ_FNIN01000002.1"/>
</dbReference>
<comment type="similarity">
    <text evidence="2 10">Belongs to the CobT family.</text>
</comment>
<comment type="pathway">
    <text evidence="1 10">Nucleoside biosynthesis; alpha-ribazole biosynthesis; alpha-ribazole from 5,6-dimethylbenzimidazole: step 1/2.</text>
</comment>
<protein>
    <recommendedName>
        <fullName evidence="4 10">Nicotinate-nucleotide--dimethylbenzimidazole phosphoribosyltransferase</fullName>
        <shortName evidence="10">NN:DBI PRT</shortName>
        <ecNumber evidence="3 10">2.4.2.21</ecNumber>
    </recommendedName>
    <alternativeName>
        <fullName evidence="8 10">N(1)-alpha-phosphoribosyltransferase</fullName>
    </alternativeName>
</protein>
<dbReference type="GO" id="GO:0009236">
    <property type="term" value="P:cobalamin biosynthetic process"/>
    <property type="evidence" value="ECO:0007669"/>
    <property type="project" value="UniProtKB-UniRule"/>
</dbReference>
<evidence type="ECO:0000256" key="7">
    <source>
        <dbReference type="ARBA" id="ARBA00022679"/>
    </source>
</evidence>
<dbReference type="STRING" id="206665.SAMN04488516_102365"/>
<dbReference type="NCBIfam" id="NF000996">
    <property type="entry name" value="PRK00105.1"/>
    <property type="match status" value="1"/>
</dbReference>
<evidence type="ECO:0000256" key="9">
    <source>
        <dbReference type="ARBA" id="ARBA00047340"/>
    </source>
</evidence>
<evidence type="ECO:0000256" key="8">
    <source>
        <dbReference type="ARBA" id="ARBA00030686"/>
    </source>
</evidence>
<dbReference type="Gene3D" id="1.10.1610.10">
    <property type="match status" value="1"/>
</dbReference>
<gene>
    <name evidence="10" type="primary">cobT</name>
    <name evidence="11" type="ORF">SAMN04488516_102365</name>
</gene>
<dbReference type="Pfam" id="PF02277">
    <property type="entry name" value="DBI_PRT"/>
    <property type="match status" value="1"/>
</dbReference>
<evidence type="ECO:0000256" key="4">
    <source>
        <dbReference type="ARBA" id="ARBA00015486"/>
    </source>
</evidence>
<dbReference type="InterPro" id="IPR036087">
    <property type="entry name" value="Nict_dMeBzImd_PRibTrfase_sf"/>
</dbReference>
<evidence type="ECO:0000256" key="3">
    <source>
        <dbReference type="ARBA" id="ARBA00011991"/>
    </source>
</evidence>
<reference evidence="11 12" key="1">
    <citation type="submission" date="2016-10" db="EMBL/GenBank/DDBJ databases">
        <authorList>
            <person name="de Groot N.N."/>
        </authorList>
    </citation>
    <scope>NUCLEOTIDE SEQUENCE [LARGE SCALE GENOMIC DNA]</scope>
    <source>
        <strain evidence="11 12">DSM 15269</strain>
    </source>
</reference>
<dbReference type="SUPFAM" id="SSF52733">
    <property type="entry name" value="Nicotinate mononucleotide:5,6-dimethylbenzimidazole phosphoribosyltransferase (CobT)"/>
    <property type="match status" value="1"/>
</dbReference>